<accession>A0AAN8G3A4</accession>
<dbReference type="PROSITE" id="PS50085">
    <property type="entry name" value="RAPGAP"/>
    <property type="match status" value="1"/>
</dbReference>
<evidence type="ECO:0000256" key="1">
    <source>
        <dbReference type="ARBA" id="ARBA00022468"/>
    </source>
</evidence>
<evidence type="ECO:0000256" key="2">
    <source>
        <dbReference type="SAM" id="MobiDB-lite"/>
    </source>
</evidence>
<dbReference type="InterPro" id="IPR039930">
    <property type="entry name" value="RALGAPB"/>
</dbReference>
<evidence type="ECO:0000259" key="3">
    <source>
        <dbReference type="PROSITE" id="PS50085"/>
    </source>
</evidence>
<gene>
    <name evidence="4" type="ORF">GCK32_010828</name>
</gene>
<reference evidence="4 5" key="1">
    <citation type="submission" date="2019-10" db="EMBL/GenBank/DDBJ databases">
        <title>Assembly and Annotation for the nematode Trichostrongylus colubriformis.</title>
        <authorList>
            <person name="Martin J."/>
        </authorList>
    </citation>
    <scope>NUCLEOTIDE SEQUENCE [LARGE SCALE GENOMIC DNA]</scope>
    <source>
        <strain evidence="4">G859</strain>
        <tissue evidence="4">Whole worm</tissue>
    </source>
</reference>
<dbReference type="EMBL" id="WIXE01000699">
    <property type="protein sequence ID" value="KAK5986337.1"/>
    <property type="molecule type" value="Genomic_DNA"/>
</dbReference>
<keyword evidence="1" id="KW-0343">GTPase activation</keyword>
<dbReference type="SUPFAM" id="SSF111347">
    <property type="entry name" value="Rap/Ran-GAP"/>
    <property type="match status" value="1"/>
</dbReference>
<organism evidence="4 5">
    <name type="scientific">Trichostrongylus colubriformis</name>
    <name type="common">Black scour worm</name>
    <dbReference type="NCBI Taxonomy" id="6319"/>
    <lineage>
        <taxon>Eukaryota</taxon>
        <taxon>Metazoa</taxon>
        <taxon>Ecdysozoa</taxon>
        <taxon>Nematoda</taxon>
        <taxon>Chromadorea</taxon>
        <taxon>Rhabditida</taxon>
        <taxon>Rhabditina</taxon>
        <taxon>Rhabditomorpha</taxon>
        <taxon>Strongyloidea</taxon>
        <taxon>Trichostrongylidae</taxon>
        <taxon>Trichostrongylus</taxon>
    </lineage>
</organism>
<dbReference type="AlphaFoldDB" id="A0AAN8G3A4"/>
<feature type="non-terminal residue" evidence="4">
    <location>
        <position position="282"/>
    </location>
</feature>
<dbReference type="PANTHER" id="PTHR21344">
    <property type="entry name" value="RAL GTPASE-ACTIVATING PROTEIN SUBUNIT BETA"/>
    <property type="match status" value="1"/>
</dbReference>
<dbReference type="GO" id="GO:0005096">
    <property type="term" value="F:GTPase activator activity"/>
    <property type="evidence" value="ECO:0007669"/>
    <property type="project" value="UniProtKB-KW"/>
</dbReference>
<feature type="domain" description="Rap-GAP" evidence="3">
    <location>
        <begin position="115"/>
        <end position="282"/>
    </location>
</feature>
<feature type="compositionally biased region" description="Polar residues" evidence="2">
    <location>
        <begin position="249"/>
        <end position="258"/>
    </location>
</feature>
<dbReference type="Proteomes" id="UP001331761">
    <property type="component" value="Unassembled WGS sequence"/>
</dbReference>
<evidence type="ECO:0000313" key="4">
    <source>
        <dbReference type="EMBL" id="KAK5986337.1"/>
    </source>
</evidence>
<keyword evidence="5" id="KW-1185">Reference proteome</keyword>
<sequence>MVVTKMEYEGNNFGFSSVNDLSVRPLEAAKETEAIEADLRRIDGETPQQKAIRERNRWTLMSDEDRLVKPALSPSTCRSIRILLYDMGLVDRMSFGKDIVCLDSGQSSEFYRTLHEMVDSCPARSLHTTYLFYVKEGQRSAVDILENAGNVQNTRADFCGFLAGLGEGVEIGVHDSWTGHWSTAFSSERKPLEEPDAVDHYIVDGVTHAIWWADAGSELVFILPTERSLRAFKQDLASPAASSRRGSSKTPSAMSMTSEDMKGDTPLSSDVFHEGARKKTSA</sequence>
<protein>
    <submittedName>
        <fullName evidence="4">Rap-GAP domain-containing protein</fullName>
    </submittedName>
</protein>
<dbReference type="GO" id="GO:0051056">
    <property type="term" value="P:regulation of small GTPase mediated signal transduction"/>
    <property type="evidence" value="ECO:0007669"/>
    <property type="project" value="InterPro"/>
</dbReference>
<dbReference type="Gene3D" id="3.40.50.11210">
    <property type="entry name" value="Rap/Ran-GAP"/>
    <property type="match status" value="1"/>
</dbReference>
<comment type="caution">
    <text evidence="4">The sequence shown here is derived from an EMBL/GenBank/DDBJ whole genome shotgun (WGS) entry which is preliminary data.</text>
</comment>
<feature type="region of interest" description="Disordered" evidence="2">
    <location>
        <begin position="236"/>
        <end position="282"/>
    </location>
</feature>
<dbReference type="PANTHER" id="PTHR21344:SF1">
    <property type="entry name" value="RAL GTPASE-ACTIVATING PROTEIN SUBUNIT BETA"/>
    <property type="match status" value="1"/>
</dbReference>
<feature type="compositionally biased region" description="Basic and acidic residues" evidence="2">
    <location>
        <begin position="271"/>
        <end position="282"/>
    </location>
</feature>
<dbReference type="InterPro" id="IPR000331">
    <property type="entry name" value="Rap/Ran_GAP_dom"/>
</dbReference>
<proteinExistence type="predicted"/>
<dbReference type="InterPro" id="IPR035974">
    <property type="entry name" value="Rap/Ran-GAP_sf"/>
</dbReference>
<evidence type="ECO:0000313" key="5">
    <source>
        <dbReference type="Proteomes" id="UP001331761"/>
    </source>
</evidence>
<name>A0AAN8G3A4_TRICO</name>